<dbReference type="PROSITE" id="PS50931">
    <property type="entry name" value="HTH_LYSR"/>
    <property type="match status" value="1"/>
</dbReference>
<dbReference type="SUPFAM" id="SSF46785">
    <property type="entry name" value="Winged helix' DNA-binding domain"/>
    <property type="match status" value="1"/>
</dbReference>
<evidence type="ECO:0000313" key="6">
    <source>
        <dbReference type="EMBL" id="QTH70101.1"/>
    </source>
</evidence>
<evidence type="ECO:0000256" key="4">
    <source>
        <dbReference type="ARBA" id="ARBA00023163"/>
    </source>
</evidence>
<dbReference type="InterPro" id="IPR036390">
    <property type="entry name" value="WH_DNA-bd_sf"/>
</dbReference>
<dbReference type="Pfam" id="PF03466">
    <property type="entry name" value="LysR_substrate"/>
    <property type="match status" value="1"/>
</dbReference>
<accession>A0A975DGY2</accession>
<feature type="domain" description="HTH lysR-type" evidence="5">
    <location>
        <begin position="1"/>
        <end position="59"/>
    </location>
</feature>
<dbReference type="Proteomes" id="UP000664904">
    <property type="component" value="Plasmid unnamed1"/>
</dbReference>
<dbReference type="CDD" id="cd08422">
    <property type="entry name" value="PBP2_CrgA_like"/>
    <property type="match status" value="1"/>
</dbReference>
<dbReference type="FunFam" id="1.10.10.10:FF:000001">
    <property type="entry name" value="LysR family transcriptional regulator"/>
    <property type="match status" value="1"/>
</dbReference>
<name>A0A975DGY2_9GAMM</name>
<dbReference type="GO" id="GO:0003677">
    <property type="term" value="F:DNA binding"/>
    <property type="evidence" value="ECO:0007669"/>
    <property type="project" value="UniProtKB-KW"/>
</dbReference>
<dbReference type="EMBL" id="CP072131">
    <property type="protein sequence ID" value="QTH70101.1"/>
    <property type="molecule type" value="Genomic_DNA"/>
</dbReference>
<dbReference type="AlphaFoldDB" id="A0A975DGY2"/>
<dbReference type="Gene3D" id="3.40.190.290">
    <property type="match status" value="1"/>
</dbReference>
<dbReference type="RefSeq" id="WP_208841696.1">
    <property type="nucleotide sequence ID" value="NZ_CP072131.1"/>
</dbReference>
<organism evidence="6 7">
    <name type="scientific">Pseudoalteromonas xiamenensis</name>
    <dbReference type="NCBI Taxonomy" id="882626"/>
    <lineage>
        <taxon>Bacteria</taxon>
        <taxon>Pseudomonadati</taxon>
        <taxon>Pseudomonadota</taxon>
        <taxon>Gammaproteobacteria</taxon>
        <taxon>Alteromonadales</taxon>
        <taxon>Pseudoalteromonadaceae</taxon>
        <taxon>Pseudoalteromonas</taxon>
    </lineage>
</organism>
<dbReference type="InterPro" id="IPR005119">
    <property type="entry name" value="LysR_subst-bd"/>
</dbReference>
<geneLocation type="plasmid" evidence="6 7">
    <name>unnamed1</name>
</geneLocation>
<keyword evidence="2" id="KW-0805">Transcription regulation</keyword>
<dbReference type="SUPFAM" id="SSF53850">
    <property type="entry name" value="Periplasmic binding protein-like II"/>
    <property type="match status" value="1"/>
</dbReference>
<evidence type="ECO:0000256" key="2">
    <source>
        <dbReference type="ARBA" id="ARBA00023015"/>
    </source>
</evidence>
<evidence type="ECO:0000259" key="5">
    <source>
        <dbReference type="PROSITE" id="PS50931"/>
    </source>
</evidence>
<evidence type="ECO:0000256" key="1">
    <source>
        <dbReference type="ARBA" id="ARBA00009437"/>
    </source>
</evidence>
<dbReference type="Pfam" id="PF00126">
    <property type="entry name" value="HTH_1"/>
    <property type="match status" value="1"/>
</dbReference>
<protein>
    <submittedName>
        <fullName evidence="6">LysR family transcriptional regulator</fullName>
    </submittedName>
</protein>
<dbReference type="InterPro" id="IPR036388">
    <property type="entry name" value="WH-like_DNA-bd_sf"/>
</dbReference>
<evidence type="ECO:0000313" key="7">
    <source>
        <dbReference type="Proteomes" id="UP000664904"/>
    </source>
</evidence>
<sequence>MDWLTATKSFEILAQTGSFTKAADLLNISPSAMSKRIDWLEQQLGHTLLVRTTRQVNLTEQGALFLPRVKQWVADFDALLDEAQSSHLEPQGTLKIAATQAVGSTVLMPNIKTFLAQYPKLTIHLNVLPPGAPPDLHHDLVITRYHEEFDSSSLVGRRLIDYQMQMFASPDYLKHHQQIVSLNDVSEHKMLLTNYYQKKGGLVLEDGRVFSFTNYNFVTDHLDAILKAAIQGMGIIFISPHYIEREIRLGLLVPVLPEIKSAKTQLMAYYPKTDFIPYKTKRFFEHLKQNLAKSSTVNVRRVG</sequence>
<dbReference type="GO" id="GO:0003700">
    <property type="term" value="F:DNA-binding transcription factor activity"/>
    <property type="evidence" value="ECO:0007669"/>
    <property type="project" value="InterPro"/>
</dbReference>
<reference evidence="6" key="1">
    <citation type="submission" date="2021-03" db="EMBL/GenBank/DDBJ databases">
        <title>Complete Genome of Pseudoalteromonas xiamenensis STKMTI.2, a new potential marine bacterium producing anti-Vibrio compounds.</title>
        <authorList>
            <person name="Handayani D.P."/>
            <person name="Isnansetyo A."/>
            <person name="Istiqomah I."/>
            <person name="Jumina J."/>
        </authorList>
    </citation>
    <scope>NUCLEOTIDE SEQUENCE</scope>
    <source>
        <strain evidence="6">STKMTI.2</strain>
        <plasmid evidence="6">unnamed1</plasmid>
    </source>
</reference>
<dbReference type="PANTHER" id="PTHR30537">
    <property type="entry name" value="HTH-TYPE TRANSCRIPTIONAL REGULATOR"/>
    <property type="match status" value="1"/>
</dbReference>
<dbReference type="KEGG" id="pxi:J5O05_00060"/>
<dbReference type="PANTHER" id="PTHR30537:SF5">
    <property type="entry name" value="HTH-TYPE TRANSCRIPTIONAL ACTIVATOR TTDR-RELATED"/>
    <property type="match status" value="1"/>
</dbReference>
<dbReference type="InterPro" id="IPR058163">
    <property type="entry name" value="LysR-type_TF_proteobact-type"/>
</dbReference>
<gene>
    <name evidence="6" type="ORF">J5O05_00060</name>
</gene>
<comment type="similarity">
    <text evidence="1">Belongs to the LysR transcriptional regulatory family.</text>
</comment>
<dbReference type="InterPro" id="IPR000847">
    <property type="entry name" value="LysR_HTH_N"/>
</dbReference>
<proteinExistence type="inferred from homology"/>
<evidence type="ECO:0000256" key="3">
    <source>
        <dbReference type="ARBA" id="ARBA00023125"/>
    </source>
</evidence>
<keyword evidence="4" id="KW-0804">Transcription</keyword>
<keyword evidence="6" id="KW-0614">Plasmid</keyword>
<keyword evidence="3" id="KW-0238">DNA-binding</keyword>
<dbReference type="Gene3D" id="1.10.10.10">
    <property type="entry name" value="Winged helix-like DNA-binding domain superfamily/Winged helix DNA-binding domain"/>
    <property type="match status" value="1"/>
</dbReference>
<keyword evidence="7" id="KW-1185">Reference proteome</keyword>